<dbReference type="SMART" id="SM00945">
    <property type="entry name" value="ProQ"/>
    <property type="match status" value="1"/>
</dbReference>
<keyword evidence="2" id="KW-0694">RNA-binding</keyword>
<feature type="domain" description="ProQ/FinO" evidence="5">
    <location>
        <begin position="9"/>
        <end position="116"/>
    </location>
</feature>
<feature type="region of interest" description="Disordered" evidence="4">
    <location>
        <begin position="77"/>
        <end position="98"/>
    </location>
</feature>
<dbReference type="Gene3D" id="1.10.1710.10">
    <property type="entry name" value="ProQ/FinO domain"/>
    <property type="match status" value="1"/>
</dbReference>
<evidence type="ECO:0000313" key="7">
    <source>
        <dbReference type="Proteomes" id="UP000020218"/>
    </source>
</evidence>
<dbReference type="InterPro" id="IPR036442">
    <property type="entry name" value="ProQ/FinO_sf"/>
</dbReference>
<dbReference type="SUPFAM" id="SSF48657">
    <property type="entry name" value="FinO-like"/>
    <property type="match status" value="1"/>
</dbReference>
<dbReference type="EMBL" id="JFAX01000002">
    <property type="protein sequence ID" value="EXI69236.1"/>
    <property type="molecule type" value="Genomic_DNA"/>
</dbReference>
<dbReference type="GO" id="GO:0033592">
    <property type="term" value="F:RNA strand annealing activity"/>
    <property type="evidence" value="ECO:0007669"/>
    <property type="project" value="InterPro"/>
</dbReference>
<feature type="compositionally biased region" description="Basic and acidic residues" evidence="4">
    <location>
        <begin position="87"/>
        <end position="98"/>
    </location>
</feature>
<proteinExistence type="predicted"/>
<dbReference type="PANTHER" id="PTHR38106">
    <property type="entry name" value="RNA CHAPERONE PROQ"/>
    <property type="match status" value="1"/>
</dbReference>
<sequence>MTTPTTKPGPENDPRQLLKELQERFPVFRECQALAIGIDKQLLSCVPGVDRRTLRIALAMHTHSLRYLKTLAGASDRLGLDGQRSGEVTEAHRGHAAELVRERLRKQAEERKQQRAAEEQARRTSEKLGLLVEKFSRNR</sequence>
<reference evidence="6" key="1">
    <citation type="submission" date="2014-02" db="EMBL/GenBank/DDBJ databases">
        <title>Expanding our view of genomic diversity in Candidatus Accumulibacter clades.</title>
        <authorList>
            <person name="Skennerton C.T."/>
            <person name="Barr J.J."/>
            <person name="Slater F.R."/>
            <person name="Bond P.L."/>
            <person name="Tyson G.W."/>
        </authorList>
    </citation>
    <scope>NUCLEOTIDE SEQUENCE [LARGE SCALE GENOMIC DNA]</scope>
</reference>
<evidence type="ECO:0000259" key="5">
    <source>
        <dbReference type="SMART" id="SM00945"/>
    </source>
</evidence>
<dbReference type="Pfam" id="PF04352">
    <property type="entry name" value="ProQ"/>
    <property type="match status" value="1"/>
</dbReference>
<organism evidence="6 7">
    <name type="scientific">Candidatus Accumulibacter adjunctus</name>
    <dbReference type="NCBI Taxonomy" id="1454001"/>
    <lineage>
        <taxon>Bacteria</taxon>
        <taxon>Pseudomonadati</taxon>
        <taxon>Pseudomonadota</taxon>
        <taxon>Betaproteobacteria</taxon>
        <taxon>Candidatus Accumulibacter</taxon>
    </lineage>
</organism>
<evidence type="ECO:0000256" key="2">
    <source>
        <dbReference type="ARBA" id="ARBA00022884"/>
    </source>
</evidence>
<keyword evidence="7" id="KW-1185">Reference proteome</keyword>
<dbReference type="Proteomes" id="UP000020218">
    <property type="component" value="Unassembled WGS sequence"/>
</dbReference>
<dbReference type="GO" id="GO:0005829">
    <property type="term" value="C:cytosol"/>
    <property type="evidence" value="ECO:0007669"/>
    <property type="project" value="TreeGrafter"/>
</dbReference>
<evidence type="ECO:0000256" key="3">
    <source>
        <dbReference type="ARBA" id="ARBA00023186"/>
    </source>
</evidence>
<dbReference type="STRING" id="1454001.AW08_00444"/>
<dbReference type="PANTHER" id="PTHR38106:SF1">
    <property type="entry name" value="RNA CHAPERONE PROQ"/>
    <property type="match status" value="1"/>
</dbReference>
<keyword evidence="1" id="KW-0963">Cytoplasm</keyword>
<dbReference type="GO" id="GO:0034057">
    <property type="term" value="F:RNA strand-exchange activity"/>
    <property type="evidence" value="ECO:0007669"/>
    <property type="project" value="InterPro"/>
</dbReference>
<dbReference type="AlphaFoldDB" id="A0A011N2W6"/>
<dbReference type="PATRIC" id="fig|1454001.3.peg.406"/>
<evidence type="ECO:0000256" key="4">
    <source>
        <dbReference type="SAM" id="MobiDB-lite"/>
    </source>
</evidence>
<dbReference type="GO" id="GO:0010608">
    <property type="term" value="P:post-transcriptional regulation of gene expression"/>
    <property type="evidence" value="ECO:0007669"/>
    <property type="project" value="InterPro"/>
</dbReference>
<protein>
    <submittedName>
        <fullName evidence="6">ProP effector</fullName>
    </submittedName>
</protein>
<dbReference type="InterPro" id="IPR016103">
    <property type="entry name" value="ProQ/FinO"/>
</dbReference>
<name>A0A011N2W6_9PROT</name>
<comment type="caution">
    <text evidence="6">The sequence shown here is derived from an EMBL/GenBank/DDBJ whole genome shotgun (WGS) entry which is preliminary data.</text>
</comment>
<accession>A0A011N2W6</accession>
<keyword evidence="3" id="KW-0143">Chaperone</keyword>
<evidence type="ECO:0000313" key="6">
    <source>
        <dbReference type="EMBL" id="EXI69236.1"/>
    </source>
</evidence>
<evidence type="ECO:0000256" key="1">
    <source>
        <dbReference type="ARBA" id="ARBA00022490"/>
    </source>
</evidence>
<dbReference type="InterPro" id="IPR023529">
    <property type="entry name" value="ProQ"/>
</dbReference>
<gene>
    <name evidence="6" type="primary">proQ</name>
    <name evidence="6" type="ORF">AW08_00444</name>
</gene>